<gene>
    <name evidence="3" type="primary">yebA</name>
    <name evidence="3" type="ORF">skT53_21510</name>
</gene>
<dbReference type="EMBL" id="AP023366">
    <property type="protein sequence ID" value="BCJ87166.1"/>
    <property type="molecule type" value="Genomic_DNA"/>
</dbReference>
<dbReference type="InterPro" id="IPR025403">
    <property type="entry name" value="TgpA-like_C"/>
</dbReference>
<evidence type="ECO:0000313" key="3">
    <source>
        <dbReference type="EMBL" id="BCJ87166.1"/>
    </source>
</evidence>
<feature type="transmembrane region" description="Helical" evidence="1">
    <location>
        <begin position="118"/>
        <end position="136"/>
    </location>
</feature>
<sequence length="725" mass="82132">MQRTTNWFTGVWFRDILLVVVLFCWMYQLLTPLGLAGRIPNMAVFYSLIGLFLLIDLLFSMQSVRILLKLFAIFVWLHLHFYANANFFSLDWFQNILHEIGSVTSLLAGDRVASLSEIARTFFFLLYLWVMVIVFRNALVHRIWLIVLLLVGEVVISVIDTFFTVDASGYVVRYFLIGFVLLSLSLLPVVEKWALLPERIRIWPVKWLVWTVAVSMAAVGTGMAFPKYPAAWPDPVSYLKGTDKNVVNMPKKIGYGGDDSKLGGPYVSDSSVVFTVVANEAGYYRGESKTNYTGKGWTDVSLTDHSKQPLQTLTPSYQKTYGILPDVKSKQVEQEIHIENGQFRVIFGQYQMMSFDSLTSENPVQMQSFHPSSWRISGDLRSGQTYKAVSQVPFYDPEKIKERELSAAQVNLPDYLQLPDELPERVKSLAERITAGKTDPYEKATAIEQYLRQNYTYETENVPFPAEGQDFVDQFLFESKKGYCDHFSSSMVVLAREVGLPARWVKGFTQGELQGPVSPGSEMKKYVIRNKDAHSWAEVFIPGSGWIPFEATATFTQPTVRDAVPAEAQADQPKQAETPDAKQADNGVNLVQKVGGSLVAWGAAALLVGLLFVVAYRFRNQLIALWVKRGLEQEHSEVSSAVVTAVGRLLRVLQRSGLRRNPDFTVREFGAEKIGNGTLGAEWISLVRIFERVRYGNKRIRKEEASQFQELWERIVRFIGRTKKD</sequence>
<evidence type="ECO:0000313" key="4">
    <source>
        <dbReference type="Proteomes" id="UP000593802"/>
    </source>
</evidence>
<evidence type="ECO:0000259" key="2">
    <source>
        <dbReference type="SMART" id="SM00460"/>
    </source>
</evidence>
<keyword evidence="4" id="KW-1185">Reference proteome</keyword>
<feature type="domain" description="Transglutaminase-like" evidence="2">
    <location>
        <begin position="476"/>
        <end position="553"/>
    </location>
</feature>
<name>A0A7I8DE96_9BACL</name>
<accession>A0A7I8DE96</accession>
<feature type="transmembrane region" description="Helical" evidence="1">
    <location>
        <begin position="143"/>
        <end position="165"/>
    </location>
</feature>
<dbReference type="InterPro" id="IPR038765">
    <property type="entry name" value="Papain-like_cys_pep_sf"/>
</dbReference>
<keyword evidence="1" id="KW-0472">Membrane</keyword>
<feature type="transmembrane region" description="Helical" evidence="1">
    <location>
        <begin position="66"/>
        <end position="83"/>
    </location>
</feature>
<keyword evidence="1" id="KW-0812">Transmembrane</keyword>
<feature type="transmembrane region" description="Helical" evidence="1">
    <location>
        <begin position="171"/>
        <end position="195"/>
    </location>
</feature>
<feature type="transmembrane region" description="Helical" evidence="1">
    <location>
        <begin position="12"/>
        <end position="30"/>
    </location>
</feature>
<reference evidence="3 4" key="1">
    <citation type="submission" date="2020-08" db="EMBL/GenBank/DDBJ databases">
        <title>Complete Genome Sequence of Effusibacillus dendaii Strain skT53, Isolated from Farmland soil.</title>
        <authorList>
            <person name="Konishi T."/>
            <person name="Kawasaki H."/>
        </authorList>
    </citation>
    <scope>NUCLEOTIDE SEQUENCE [LARGE SCALE GENOMIC DNA]</scope>
    <source>
        <strain evidence="4">skT53</strain>
    </source>
</reference>
<dbReference type="InterPro" id="IPR052901">
    <property type="entry name" value="Bact_TGase-like"/>
</dbReference>
<dbReference type="PANTHER" id="PTHR42736">
    <property type="entry name" value="PROTEIN-GLUTAMINE GAMMA-GLUTAMYLTRANSFERASE"/>
    <property type="match status" value="1"/>
</dbReference>
<feature type="transmembrane region" description="Helical" evidence="1">
    <location>
        <begin position="42"/>
        <end position="59"/>
    </location>
</feature>
<dbReference type="AlphaFoldDB" id="A0A7I8DE96"/>
<dbReference type="InterPro" id="IPR002931">
    <property type="entry name" value="Transglutaminase-like"/>
</dbReference>
<dbReference type="RefSeq" id="WP_200756877.1">
    <property type="nucleotide sequence ID" value="NZ_AP023366.1"/>
</dbReference>
<dbReference type="SUPFAM" id="SSF54001">
    <property type="entry name" value="Cysteine proteinases"/>
    <property type="match status" value="1"/>
</dbReference>
<feature type="transmembrane region" description="Helical" evidence="1">
    <location>
        <begin position="598"/>
        <end position="618"/>
    </location>
</feature>
<dbReference type="SMART" id="SM00460">
    <property type="entry name" value="TGc"/>
    <property type="match status" value="1"/>
</dbReference>
<organism evidence="3 4">
    <name type="scientific">Effusibacillus dendaii</name>
    <dbReference type="NCBI Taxonomy" id="2743772"/>
    <lineage>
        <taxon>Bacteria</taxon>
        <taxon>Bacillati</taxon>
        <taxon>Bacillota</taxon>
        <taxon>Bacilli</taxon>
        <taxon>Bacillales</taxon>
        <taxon>Alicyclobacillaceae</taxon>
        <taxon>Effusibacillus</taxon>
    </lineage>
</organism>
<feature type="transmembrane region" description="Helical" evidence="1">
    <location>
        <begin position="207"/>
        <end position="225"/>
    </location>
</feature>
<dbReference type="KEGG" id="eff:skT53_21510"/>
<dbReference type="Pfam" id="PF01841">
    <property type="entry name" value="Transglut_core"/>
    <property type="match status" value="1"/>
</dbReference>
<keyword evidence="1" id="KW-1133">Transmembrane helix</keyword>
<protein>
    <recommendedName>
        <fullName evidence="2">Transglutaminase-like domain-containing protein</fullName>
    </recommendedName>
</protein>
<dbReference type="Proteomes" id="UP000593802">
    <property type="component" value="Chromosome"/>
</dbReference>
<dbReference type="Pfam" id="PF13559">
    <property type="entry name" value="DUF4129"/>
    <property type="match status" value="1"/>
</dbReference>
<dbReference type="PANTHER" id="PTHR42736:SF1">
    <property type="entry name" value="PROTEIN-GLUTAMINE GAMMA-GLUTAMYLTRANSFERASE"/>
    <property type="match status" value="1"/>
</dbReference>
<proteinExistence type="predicted"/>
<dbReference type="Gene3D" id="3.10.620.30">
    <property type="match status" value="1"/>
</dbReference>
<evidence type="ECO:0000256" key="1">
    <source>
        <dbReference type="SAM" id="Phobius"/>
    </source>
</evidence>